<feature type="region of interest" description="Disordered" evidence="1">
    <location>
        <begin position="58"/>
        <end position="123"/>
    </location>
</feature>
<feature type="compositionally biased region" description="Basic and acidic residues" evidence="1">
    <location>
        <begin position="108"/>
        <end position="123"/>
    </location>
</feature>
<reference evidence="2 3" key="1">
    <citation type="submission" date="2021-06" db="EMBL/GenBank/DDBJ databases">
        <title>Caerostris darwini draft genome.</title>
        <authorList>
            <person name="Kono N."/>
            <person name="Arakawa K."/>
        </authorList>
    </citation>
    <scope>NUCLEOTIDE SEQUENCE [LARGE SCALE GENOMIC DNA]</scope>
</reference>
<feature type="region of interest" description="Disordered" evidence="1">
    <location>
        <begin position="1"/>
        <end position="22"/>
    </location>
</feature>
<accession>A0AAV4PM72</accession>
<feature type="compositionally biased region" description="Polar residues" evidence="1">
    <location>
        <begin position="96"/>
        <end position="105"/>
    </location>
</feature>
<dbReference type="Proteomes" id="UP001054837">
    <property type="component" value="Unassembled WGS sequence"/>
</dbReference>
<dbReference type="EMBL" id="BPLQ01003042">
    <property type="protein sequence ID" value="GIX97500.1"/>
    <property type="molecule type" value="Genomic_DNA"/>
</dbReference>
<feature type="compositionally biased region" description="Basic and acidic residues" evidence="1">
    <location>
        <begin position="58"/>
        <end position="72"/>
    </location>
</feature>
<evidence type="ECO:0000313" key="2">
    <source>
        <dbReference type="EMBL" id="GIX97500.1"/>
    </source>
</evidence>
<dbReference type="AlphaFoldDB" id="A0AAV4PM72"/>
<organism evidence="2 3">
    <name type="scientific">Caerostris darwini</name>
    <dbReference type="NCBI Taxonomy" id="1538125"/>
    <lineage>
        <taxon>Eukaryota</taxon>
        <taxon>Metazoa</taxon>
        <taxon>Ecdysozoa</taxon>
        <taxon>Arthropoda</taxon>
        <taxon>Chelicerata</taxon>
        <taxon>Arachnida</taxon>
        <taxon>Araneae</taxon>
        <taxon>Araneomorphae</taxon>
        <taxon>Entelegynae</taxon>
        <taxon>Araneoidea</taxon>
        <taxon>Araneidae</taxon>
        <taxon>Caerostris</taxon>
    </lineage>
</organism>
<sequence length="123" mass="14049">MLINNSKHYRSHLGSPDTFYHRDSCSRGHFPYEIHFSQSSFLSSHSYSKILARTRTEIKHTEKAKKKPEPQRDSSSASLIGESQKRPKGDEGCRARTTTKTAQTIQKGRREGEQKKKGSKEDP</sequence>
<protein>
    <submittedName>
        <fullName evidence="2">Uncharacterized protein</fullName>
    </submittedName>
</protein>
<evidence type="ECO:0000256" key="1">
    <source>
        <dbReference type="SAM" id="MobiDB-lite"/>
    </source>
</evidence>
<comment type="caution">
    <text evidence="2">The sequence shown here is derived from an EMBL/GenBank/DDBJ whole genome shotgun (WGS) entry which is preliminary data.</text>
</comment>
<name>A0AAV4PM72_9ARAC</name>
<keyword evidence="3" id="KW-1185">Reference proteome</keyword>
<gene>
    <name evidence="2" type="ORF">CDAR_296571</name>
</gene>
<evidence type="ECO:0000313" key="3">
    <source>
        <dbReference type="Proteomes" id="UP001054837"/>
    </source>
</evidence>
<feature type="compositionally biased region" description="Basic and acidic residues" evidence="1">
    <location>
        <begin position="83"/>
        <end position="94"/>
    </location>
</feature>
<proteinExistence type="predicted"/>